<feature type="domain" description="ParB-like N-terminal" evidence="1">
    <location>
        <begin position="8"/>
        <end position="94"/>
    </location>
</feature>
<dbReference type="PANTHER" id="PTHR33375:SF1">
    <property type="entry name" value="CHROMOSOME-PARTITIONING PROTEIN PARB-RELATED"/>
    <property type="match status" value="1"/>
</dbReference>
<keyword evidence="3" id="KW-1185">Reference proteome</keyword>
<dbReference type="Gene3D" id="3.90.1530.10">
    <property type="entry name" value="Conserved hypothetical protein from pyrococcus furiosus pfu- 392566-001, ParB domain"/>
    <property type="match status" value="1"/>
</dbReference>
<dbReference type="SUPFAM" id="SSF110849">
    <property type="entry name" value="ParB/Sulfiredoxin"/>
    <property type="match status" value="1"/>
</dbReference>
<dbReference type="RefSeq" id="WP_310839457.1">
    <property type="nucleotide sequence ID" value="NZ_JAVLSJ010000001.1"/>
</dbReference>
<dbReference type="Proteomes" id="UP001246576">
    <property type="component" value="Unassembled WGS sequence"/>
</dbReference>
<dbReference type="CDD" id="cd16403">
    <property type="entry name" value="ParB_N_like_MT"/>
    <property type="match status" value="1"/>
</dbReference>
<dbReference type="Pfam" id="PF02195">
    <property type="entry name" value="ParB_N"/>
    <property type="match status" value="1"/>
</dbReference>
<proteinExistence type="predicted"/>
<name>A0ABU2EFX0_9BURK</name>
<organism evidence="2 3">
    <name type="scientific">Herbaspirillum huttiense subsp. lycopersici</name>
    <dbReference type="NCBI Taxonomy" id="3074428"/>
    <lineage>
        <taxon>Bacteria</taxon>
        <taxon>Pseudomonadati</taxon>
        <taxon>Pseudomonadota</taxon>
        <taxon>Betaproteobacteria</taxon>
        <taxon>Burkholderiales</taxon>
        <taxon>Oxalobacteraceae</taxon>
        <taxon>Herbaspirillum</taxon>
    </lineage>
</organism>
<dbReference type="SMART" id="SM00470">
    <property type="entry name" value="ParB"/>
    <property type="match status" value="1"/>
</dbReference>
<dbReference type="InterPro" id="IPR003115">
    <property type="entry name" value="ParB_N"/>
</dbReference>
<comment type="caution">
    <text evidence="2">The sequence shown here is derived from an EMBL/GenBank/DDBJ whole genome shotgun (WGS) entry which is preliminary data.</text>
</comment>
<sequence length="222" mass="23987">MVLKPKIAVRAIADIFPYEDNAKIHDEGQVAKIAESIRQFGWDQPIVVDKDGVIIKGHGRRLAALHLGLTEVPVWVRDDLTDEQVRAARLADNRVAISNIDADLLQKELAALDLDMAGIFDKKELQFLEADLGELNEAAFVDDLDAEIEAQNVATAETIAATAEKQVPIAKALGFKSIKGSDERLVAILMAHLEAETGLTGAEAFIQFARHFASPAAQGAAA</sequence>
<dbReference type="EMBL" id="JAVLSJ010000001">
    <property type="protein sequence ID" value="MDR9847035.1"/>
    <property type="molecule type" value="Genomic_DNA"/>
</dbReference>
<gene>
    <name evidence="2" type="ORF">RI048_02295</name>
</gene>
<evidence type="ECO:0000259" key="1">
    <source>
        <dbReference type="SMART" id="SM00470"/>
    </source>
</evidence>
<protein>
    <submittedName>
        <fullName evidence="2">ParB/Srx family N-terminal domain-containing protein</fullName>
    </submittedName>
</protein>
<reference evidence="2" key="1">
    <citation type="submission" date="2023-09" db="EMBL/GenBank/DDBJ databases">
        <title>Description of first Herbaspirillum huttiense subsp. nephrolepsisexaltata and Herbaspirillum huttiense subsp. lycopersicon.</title>
        <authorList>
            <person name="Poudel M."/>
            <person name="Sharma A."/>
            <person name="Goss E."/>
            <person name="Tapia J.H."/>
            <person name="Harmon C.M."/>
            <person name="Jones J.B."/>
        </authorList>
    </citation>
    <scope>NUCLEOTIDE SEQUENCE</scope>
    <source>
        <strain evidence="2">SE1</strain>
    </source>
</reference>
<dbReference type="PANTHER" id="PTHR33375">
    <property type="entry name" value="CHROMOSOME-PARTITIONING PROTEIN PARB-RELATED"/>
    <property type="match status" value="1"/>
</dbReference>
<evidence type="ECO:0000313" key="2">
    <source>
        <dbReference type="EMBL" id="MDR9847035.1"/>
    </source>
</evidence>
<accession>A0ABU2EFX0</accession>
<dbReference type="InterPro" id="IPR050336">
    <property type="entry name" value="Chromosome_partition/occlusion"/>
</dbReference>
<dbReference type="InterPro" id="IPR036086">
    <property type="entry name" value="ParB/Sulfiredoxin_sf"/>
</dbReference>
<evidence type="ECO:0000313" key="3">
    <source>
        <dbReference type="Proteomes" id="UP001246576"/>
    </source>
</evidence>